<gene>
    <name evidence="2" type="ORF">FB559_2846</name>
</gene>
<dbReference type="AlphaFoldDB" id="A0A543CK40"/>
<dbReference type="OrthoDB" id="5177725at2"/>
<dbReference type="GO" id="GO:0003677">
    <property type="term" value="F:DNA binding"/>
    <property type="evidence" value="ECO:0007669"/>
    <property type="project" value="InterPro"/>
</dbReference>
<dbReference type="Proteomes" id="UP000316096">
    <property type="component" value="Unassembled WGS sequence"/>
</dbReference>
<dbReference type="SUPFAM" id="SSF47413">
    <property type="entry name" value="lambda repressor-like DNA-binding domains"/>
    <property type="match status" value="1"/>
</dbReference>
<organism evidence="2 3">
    <name type="scientific">Actinoallomurus bryophytorum</name>
    <dbReference type="NCBI Taxonomy" id="1490222"/>
    <lineage>
        <taxon>Bacteria</taxon>
        <taxon>Bacillati</taxon>
        <taxon>Actinomycetota</taxon>
        <taxon>Actinomycetes</taxon>
        <taxon>Streptosporangiales</taxon>
        <taxon>Thermomonosporaceae</taxon>
        <taxon>Actinoallomurus</taxon>
    </lineage>
</organism>
<dbReference type="CDD" id="cd00093">
    <property type="entry name" value="HTH_XRE"/>
    <property type="match status" value="1"/>
</dbReference>
<evidence type="ECO:0000313" key="2">
    <source>
        <dbReference type="EMBL" id="TQL97267.1"/>
    </source>
</evidence>
<feature type="domain" description="HTH cro/C1-type" evidence="1">
    <location>
        <begin position="18"/>
        <end position="71"/>
    </location>
</feature>
<sequence length="290" mass="32706">MSARSGRSVRQRRAAAELKRLRELALLTGDEVAQRLGWSASKVSRVENARIRLRTDDVRLLLSLYEVTDEQRGMLISLIEGDGNKRWWDAYTDILSSDLLTLISFEAEASSELNYEPMVMPGLLQTEAYARQVIYMWQSITTIPPPELERRLEVRLTRQRVISSGDPLKLSAIIDEAVLRRQIAEPSVMQEQLHHLMDASELPNVELRILPLSGLHATAAGPIISLGIPDFGDVVYLEDFISGHLYIDDAAIIYQHARVFEQLKNASLSADESHQLIRRIADELWTPPGG</sequence>
<protein>
    <submittedName>
        <fullName evidence="2">Helix-turn-helix protein</fullName>
    </submittedName>
</protein>
<keyword evidence="3" id="KW-1185">Reference proteome</keyword>
<evidence type="ECO:0000259" key="1">
    <source>
        <dbReference type="PROSITE" id="PS50943"/>
    </source>
</evidence>
<dbReference type="Pfam" id="PF13560">
    <property type="entry name" value="HTH_31"/>
    <property type="match status" value="1"/>
</dbReference>
<accession>A0A543CK40</accession>
<reference evidence="2 3" key="1">
    <citation type="submission" date="2019-06" db="EMBL/GenBank/DDBJ databases">
        <title>Sequencing the genomes of 1000 actinobacteria strains.</title>
        <authorList>
            <person name="Klenk H.-P."/>
        </authorList>
    </citation>
    <scope>NUCLEOTIDE SEQUENCE [LARGE SCALE GENOMIC DNA]</scope>
    <source>
        <strain evidence="2 3">DSM 102200</strain>
    </source>
</reference>
<dbReference type="RefSeq" id="WP_141956021.1">
    <property type="nucleotide sequence ID" value="NZ_VFOZ01000001.1"/>
</dbReference>
<dbReference type="Pfam" id="PF19054">
    <property type="entry name" value="DUF5753"/>
    <property type="match status" value="1"/>
</dbReference>
<dbReference type="InterPro" id="IPR043917">
    <property type="entry name" value="DUF5753"/>
</dbReference>
<dbReference type="Gene3D" id="1.10.260.40">
    <property type="entry name" value="lambda repressor-like DNA-binding domains"/>
    <property type="match status" value="1"/>
</dbReference>
<comment type="caution">
    <text evidence="2">The sequence shown here is derived from an EMBL/GenBank/DDBJ whole genome shotgun (WGS) entry which is preliminary data.</text>
</comment>
<dbReference type="EMBL" id="VFOZ01000001">
    <property type="protein sequence ID" value="TQL97267.1"/>
    <property type="molecule type" value="Genomic_DNA"/>
</dbReference>
<proteinExistence type="predicted"/>
<dbReference type="PROSITE" id="PS50943">
    <property type="entry name" value="HTH_CROC1"/>
    <property type="match status" value="1"/>
</dbReference>
<dbReference type="SMART" id="SM00530">
    <property type="entry name" value="HTH_XRE"/>
    <property type="match status" value="1"/>
</dbReference>
<name>A0A543CK40_9ACTN</name>
<dbReference type="InterPro" id="IPR001387">
    <property type="entry name" value="Cro/C1-type_HTH"/>
</dbReference>
<evidence type="ECO:0000313" key="3">
    <source>
        <dbReference type="Proteomes" id="UP000316096"/>
    </source>
</evidence>
<dbReference type="InterPro" id="IPR010982">
    <property type="entry name" value="Lambda_DNA-bd_dom_sf"/>
</dbReference>